<dbReference type="PANTHER" id="PTHR47203:SF1">
    <property type="entry name" value="HYPOTHETICAL BASE EXCISION DNA REPAIR PROTEIN (EUROFUNG)"/>
    <property type="match status" value="1"/>
</dbReference>
<evidence type="ECO:0000256" key="1">
    <source>
        <dbReference type="SAM" id="MobiDB-lite"/>
    </source>
</evidence>
<dbReference type="GO" id="GO:0003824">
    <property type="term" value="F:catalytic activity"/>
    <property type="evidence" value="ECO:0007669"/>
    <property type="project" value="InterPro"/>
</dbReference>
<proteinExistence type="predicted"/>
<sequence length="274" mass="29813">MRVIPHTLVRQGAATLKTVTSSRIHKTPNLKNNPERRHGKSTSPTSKPRAISESVHNHTSPSNDQTTVQVKEQSSNTAKPSPFPDFLRPTPSECKKAHDILKGLHGDAVREVFTAPDALAEDYPYAMDALVVAALSQATSWSNVKKAMQSMKDVYGSPFAYSSIVEGGNDKLVDALRPGGMQNRKAKILMTLLSDVKSKYGKWDLQHLFTKTDDEVITEVTQFWGIGLKALGLETSRSDHTEGAGPSGCQDTEGAKVPAALSDDSSWELMPKVS</sequence>
<dbReference type="AlphaFoldDB" id="A0A430LL31"/>
<evidence type="ECO:0000313" key="2">
    <source>
        <dbReference type="EMBL" id="RTE76432.1"/>
    </source>
</evidence>
<accession>A0A430LL31</accession>
<feature type="compositionally biased region" description="Polar residues" evidence="1">
    <location>
        <begin position="57"/>
        <end position="79"/>
    </location>
</feature>
<evidence type="ECO:0000313" key="3">
    <source>
        <dbReference type="Proteomes" id="UP000287124"/>
    </source>
</evidence>
<dbReference type="Proteomes" id="UP000287124">
    <property type="component" value="Unassembled WGS sequence"/>
</dbReference>
<name>A0A430LL31_9HYPO</name>
<dbReference type="Gene3D" id="1.10.340.30">
    <property type="entry name" value="Hypothetical protein, domain 2"/>
    <property type="match status" value="1"/>
</dbReference>
<dbReference type="SUPFAM" id="SSF48150">
    <property type="entry name" value="DNA-glycosylase"/>
    <property type="match status" value="1"/>
</dbReference>
<keyword evidence="3" id="KW-1185">Reference proteome</keyword>
<dbReference type="GO" id="GO:0006281">
    <property type="term" value="P:DNA repair"/>
    <property type="evidence" value="ECO:0007669"/>
    <property type="project" value="InterPro"/>
</dbReference>
<evidence type="ECO:0008006" key="4">
    <source>
        <dbReference type="Google" id="ProtNLM"/>
    </source>
</evidence>
<comment type="caution">
    <text evidence="2">The sequence shown here is derived from an EMBL/GenBank/DDBJ whole genome shotgun (WGS) entry which is preliminary data.</text>
</comment>
<dbReference type="InterPro" id="IPR011257">
    <property type="entry name" value="DNA_glycosylase"/>
</dbReference>
<dbReference type="EMBL" id="MIKF01000153">
    <property type="protein sequence ID" value="RTE76432.1"/>
    <property type="molecule type" value="Genomic_DNA"/>
</dbReference>
<gene>
    <name evidence="2" type="ORF">BHE90_009101</name>
</gene>
<dbReference type="PANTHER" id="PTHR47203">
    <property type="match status" value="1"/>
</dbReference>
<reference evidence="2 3" key="1">
    <citation type="submission" date="2017-06" db="EMBL/GenBank/DDBJ databases">
        <title>Comparative genomic analysis of Ambrosia Fusariam Clade fungi.</title>
        <authorList>
            <person name="Stajich J.E."/>
            <person name="Carrillo J."/>
            <person name="Kijimoto T."/>
            <person name="Eskalen A."/>
            <person name="O'Donnell K."/>
            <person name="Kasson M."/>
        </authorList>
    </citation>
    <scope>NUCLEOTIDE SEQUENCE [LARGE SCALE GENOMIC DNA]</scope>
    <source>
        <strain evidence="2 3">UCR1854</strain>
    </source>
</reference>
<organism evidence="2 3">
    <name type="scientific">Fusarium euwallaceae</name>
    <dbReference type="NCBI Taxonomy" id="1147111"/>
    <lineage>
        <taxon>Eukaryota</taxon>
        <taxon>Fungi</taxon>
        <taxon>Dikarya</taxon>
        <taxon>Ascomycota</taxon>
        <taxon>Pezizomycotina</taxon>
        <taxon>Sordariomycetes</taxon>
        <taxon>Hypocreomycetidae</taxon>
        <taxon>Hypocreales</taxon>
        <taxon>Nectriaceae</taxon>
        <taxon>Fusarium</taxon>
        <taxon>Fusarium solani species complex</taxon>
    </lineage>
</organism>
<feature type="region of interest" description="Disordered" evidence="1">
    <location>
        <begin position="21"/>
        <end position="91"/>
    </location>
</feature>
<protein>
    <recommendedName>
        <fullName evidence="4">HhH-GPD domain-containing protein</fullName>
    </recommendedName>
</protein>